<evidence type="ECO:0000259" key="3">
    <source>
        <dbReference type="Pfam" id="PF21447"/>
    </source>
</evidence>
<sequence>MKKIGVIYIGSNSVKFTLMNVMNNGYYKVIGESSNDIKLALDLLDINKLSDSKINETLANVRSFKSLCTFSGVKEIIAVATCTLKKAPNCNEFLEKIKNQFDITVNLLSDEQEIYYSYLGVTRSMYVNNSLIVDICGSCTHLTWVKDGKIEKNTTIPLGALNYTFKYNLQDRVCYENLEKAISSLTSIIDDIEWLKKENFESMIVVGSTARTLCKIDKAKKRYPFDILHNYKLNENDVYKIYNLIKCKDFKQRTKIDGLPTEKADLIVGGLSILNTIIEKIRCDDIIISGRGLREGIMFEYINNHYKPIDDILDYNLNGIIEYLNINRAHAEHVFNITSTLFNELKPLHKLGDKYNNVLKTATLLHDSGVSIDYYHHHKHSFYVILNSNINGLTHRELFMSAAIAATHNERDKVALPPFFSIINKLDIKAINSINILLMIAEHLDLSLEKAVDYLSIDIKEDSVLINLSSHLNIDLEIKQVLKFKDRFKDIYGKNLEVKQIYS</sequence>
<organism evidence="4">
    <name type="scientific">Clostridium botulinum (strain Eklund 17B / Type B)</name>
    <dbReference type="NCBI Taxonomy" id="935198"/>
    <lineage>
        <taxon>Bacteria</taxon>
        <taxon>Bacillati</taxon>
        <taxon>Bacillota</taxon>
        <taxon>Clostridia</taxon>
        <taxon>Eubacteriales</taxon>
        <taxon>Clostridiaceae</taxon>
        <taxon>Clostridium</taxon>
    </lineage>
</organism>
<dbReference type="Gene3D" id="3.30.420.40">
    <property type="match status" value="1"/>
</dbReference>
<dbReference type="InterPro" id="IPR003695">
    <property type="entry name" value="Ppx_GppA_N"/>
</dbReference>
<dbReference type="PANTHER" id="PTHR30005:SF0">
    <property type="entry name" value="RETROGRADE REGULATION PROTEIN 2"/>
    <property type="match status" value="1"/>
</dbReference>
<gene>
    <name evidence="4" type="ordered locus">CLL_A2563</name>
</gene>
<reference evidence="4" key="1">
    <citation type="submission" date="2009-06" db="EMBL/GenBank/DDBJ databases">
        <authorList>
            <consortium name="US DOE Joint Genome Institute (JGI-PGF)"/>
            <person name="Lucas S."/>
            <person name="Copeland A."/>
            <person name="Lapidus A."/>
            <person name="Glavina del Rio T."/>
            <person name="Dalin E."/>
            <person name="Tice H."/>
            <person name="Bruce D."/>
            <person name="Goodwin L."/>
            <person name="Pitluck S."/>
            <person name="Kyrpides N."/>
            <person name="Mavromatis K."/>
            <person name="Ivanova N."/>
            <person name="Saunders E."/>
            <person name="Brettin T."/>
            <person name="Detter J.C."/>
            <person name="Han C."/>
            <person name="Larimer F."/>
            <person name="Land M."/>
            <person name="Hauser L."/>
            <person name="Markowitz V."/>
            <person name="Cheng J.-F."/>
            <person name="Hugenholtz P."/>
            <person name="Woyke T."/>
            <person name="Wu D."/>
            <person name="Gronow S."/>
            <person name="Klenk H.-P."/>
            <person name="Eisen J.A."/>
        </authorList>
    </citation>
    <scope>NUCLEOTIDE SEQUENCE</scope>
    <source>
        <strain evidence="4">Eklund 17B</strain>
    </source>
</reference>
<dbReference type="KEGG" id="cbk:CLL_A2563"/>
<dbReference type="Gene3D" id="3.30.420.150">
    <property type="entry name" value="Exopolyphosphatase. Domain 2"/>
    <property type="match status" value="1"/>
</dbReference>
<accession>U4PMJ9</accession>
<dbReference type="EMBL" id="CP001056">
    <property type="protein sequence ID" value="ACD24305.1"/>
    <property type="molecule type" value="Genomic_DNA"/>
</dbReference>
<evidence type="ECO:0000259" key="2">
    <source>
        <dbReference type="Pfam" id="PF02541"/>
    </source>
</evidence>
<dbReference type="PATRIC" id="fig|935198.13.peg.2518"/>
<dbReference type="HOGENOM" id="CLU_025908_4_2_9"/>
<evidence type="ECO:0000256" key="1">
    <source>
        <dbReference type="ARBA" id="ARBA00007125"/>
    </source>
</evidence>
<dbReference type="InterPro" id="IPR048950">
    <property type="entry name" value="Ppx_GppA_C"/>
</dbReference>
<feature type="domain" description="Ppx/GppA phosphatase N-terminal" evidence="2">
    <location>
        <begin position="26"/>
        <end position="305"/>
    </location>
</feature>
<name>B2TNE5_CLOBB</name>
<proteinExistence type="inferred from homology"/>
<dbReference type="InterPro" id="IPR043129">
    <property type="entry name" value="ATPase_NBD"/>
</dbReference>
<dbReference type="InterPro" id="IPR050273">
    <property type="entry name" value="GppA/Ppx_hydrolase"/>
</dbReference>
<reference evidence="4" key="2">
    <citation type="submission" date="2009-08" db="EMBL/GenBank/DDBJ databases">
        <authorList>
            <person name="Shrivastava S."/>
            <person name="Brinkac L.M."/>
            <person name="Dodson R.J."/>
            <person name="Harkins D.M."/>
            <person name="Durkin A.S."/>
            <person name="Sutton G."/>
        </authorList>
    </citation>
    <scope>NUCLEOTIDE SEQUENCE</scope>
    <source>
        <strain evidence="4">Eklund 17B</strain>
    </source>
</reference>
<dbReference type="Pfam" id="PF21447">
    <property type="entry name" value="Ppx-GppA_III"/>
    <property type="match status" value="1"/>
</dbReference>
<protein>
    <submittedName>
        <fullName evidence="4">Ppx/GppA phosphatase family protein</fullName>
    </submittedName>
</protein>
<dbReference type="PANTHER" id="PTHR30005">
    <property type="entry name" value="EXOPOLYPHOSPHATASE"/>
    <property type="match status" value="1"/>
</dbReference>
<feature type="domain" description="Ppx/GppA phosphatase C-terminal" evidence="3">
    <location>
        <begin position="319"/>
        <end position="464"/>
    </location>
</feature>
<dbReference type="SUPFAM" id="SSF53067">
    <property type="entry name" value="Actin-like ATPase domain"/>
    <property type="match status" value="2"/>
</dbReference>
<accession>B2TNE5</accession>
<dbReference type="AlphaFoldDB" id="B2TNE5"/>
<dbReference type="Gene3D" id="1.10.3210.10">
    <property type="entry name" value="Hypothetical protein af1432"/>
    <property type="match status" value="1"/>
</dbReference>
<comment type="similarity">
    <text evidence="1">Belongs to the GppA/Ppx family.</text>
</comment>
<evidence type="ECO:0000313" key="4">
    <source>
        <dbReference type="EMBL" id="ACD24305.1"/>
    </source>
</evidence>
<dbReference type="CDD" id="cd24052">
    <property type="entry name" value="ASKHA_NBD_HpPPX-GppA-like"/>
    <property type="match status" value="1"/>
</dbReference>
<dbReference type="Pfam" id="PF02541">
    <property type="entry name" value="Ppx-GppA"/>
    <property type="match status" value="1"/>
</dbReference>
<dbReference type="SUPFAM" id="SSF109604">
    <property type="entry name" value="HD-domain/PDEase-like"/>
    <property type="match status" value="1"/>
</dbReference>